<organism evidence="9 10">
    <name type="scientific">Branchiostoma lanceolatum</name>
    <name type="common">Common lancelet</name>
    <name type="synonym">Amphioxus lanceolatum</name>
    <dbReference type="NCBI Taxonomy" id="7740"/>
    <lineage>
        <taxon>Eukaryota</taxon>
        <taxon>Metazoa</taxon>
        <taxon>Chordata</taxon>
        <taxon>Cephalochordata</taxon>
        <taxon>Leptocardii</taxon>
        <taxon>Amphioxiformes</taxon>
        <taxon>Branchiostomatidae</taxon>
        <taxon>Branchiostoma</taxon>
    </lineage>
</organism>
<dbReference type="AlphaFoldDB" id="A0A8J9ZMI3"/>
<dbReference type="GO" id="GO:0000145">
    <property type="term" value="C:exocyst"/>
    <property type="evidence" value="ECO:0007669"/>
    <property type="project" value="UniProtKB-UniRule"/>
</dbReference>
<keyword evidence="4" id="KW-0175">Coiled coil</keyword>
<dbReference type="GO" id="GO:0006886">
    <property type="term" value="P:intracellular protein transport"/>
    <property type="evidence" value="ECO:0007669"/>
    <property type="project" value="InterPro"/>
</dbReference>
<evidence type="ECO:0000256" key="5">
    <source>
        <dbReference type="PIRNR" id="PIRNR025007"/>
    </source>
</evidence>
<keyword evidence="10" id="KW-1185">Reference proteome</keyword>
<gene>
    <name evidence="9" type="primary">EXOC6B</name>
    <name evidence="9" type="ORF">BLAG_LOCUS15863</name>
</gene>
<feature type="region of interest" description="Disordered" evidence="6">
    <location>
        <begin position="326"/>
        <end position="366"/>
    </location>
</feature>
<dbReference type="Gene3D" id="1.20.58.670">
    <property type="entry name" value="Dsl1p vesicle tethering complex, Tip20p subunit, domain D"/>
    <property type="match status" value="1"/>
</dbReference>
<evidence type="ECO:0000259" key="7">
    <source>
        <dbReference type="Pfam" id="PF04091"/>
    </source>
</evidence>
<comment type="similarity">
    <text evidence="1 5">Belongs to the SEC15 family.</text>
</comment>
<name>A0A8J9ZMI3_BRALA</name>
<dbReference type="PANTHER" id="PTHR12702">
    <property type="entry name" value="SEC15"/>
    <property type="match status" value="1"/>
</dbReference>
<evidence type="ECO:0000259" key="8">
    <source>
        <dbReference type="Pfam" id="PF20651"/>
    </source>
</evidence>
<comment type="function">
    <text evidence="5">Component of the exocyst complex involved in the docking of exocytic vesicles with fusion sites on the plasma membrane.</text>
</comment>
<dbReference type="InterPro" id="IPR042045">
    <property type="entry name" value="EXOC6/Sec15_C_dom1"/>
</dbReference>
<evidence type="ECO:0000313" key="10">
    <source>
        <dbReference type="Proteomes" id="UP000838412"/>
    </source>
</evidence>
<dbReference type="Pfam" id="PF04091">
    <property type="entry name" value="Sec15_C"/>
    <property type="match status" value="1"/>
</dbReference>
<dbReference type="Gene3D" id="1.10.357.30">
    <property type="entry name" value="Exocyst complex subunit Sec15 C-terminal domain, N-terminal subdomain"/>
    <property type="match status" value="1"/>
</dbReference>
<evidence type="ECO:0000256" key="4">
    <source>
        <dbReference type="ARBA" id="ARBA00023054"/>
    </source>
</evidence>
<dbReference type="InterPro" id="IPR042044">
    <property type="entry name" value="EXOC6PINT-1/Sec15/Tip20_C_dom2"/>
</dbReference>
<evidence type="ECO:0000256" key="1">
    <source>
        <dbReference type="ARBA" id="ARBA00007944"/>
    </source>
</evidence>
<dbReference type="FunFam" id="1.10.357.30:FF:000001">
    <property type="entry name" value="Exocyst complex component"/>
    <property type="match status" value="1"/>
</dbReference>
<dbReference type="GO" id="GO:0005886">
    <property type="term" value="C:plasma membrane"/>
    <property type="evidence" value="ECO:0007669"/>
    <property type="project" value="UniProtKB-ARBA"/>
</dbReference>
<feature type="region of interest" description="Disordered" evidence="6">
    <location>
        <begin position="24"/>
        <end position="43"/>
    </location>
</feature>
<dbReference type="OrthoDB" id="10267033at2759"/>
<evidence type="ECO:0000313" key="9">
    <source>
        <dbReference type="EMBL" id="CAH1258219.1"/>
    </source>
</evidence>
<reference evidence="9" key="1">
    <citation type="submission" date="2022-01" db="EMBL/GenBank/DDBJ databases">
        <authorList>
            <person name="Braso-Vives M."/>
        </authorList>
    </citation>
    <scope>NUCLEOTIDE SEQUENCE</scope>
</reference>
<proteinExistence type="inferred from homology"/>
<keyword evidence="3 5" id="KW-0268">Exocytosis</keyword>
<evidence type="ECO:0000256" key="6">
    <source>
        <dbReference type="SAM" id="MobiDB-lite"/>
    </source>
</evidence>
<sequence length="893" mass="102944">MKGEIQKDVFGACGKALECRPNFDSVPRTERHPTTSASVNPPVPPLLHTWREVTRLSETSFSNMAASNHWKKISAAVKFVSKDAAASQERARLEAIEAQHELLVNEIEATDAPLGPVCRAVYDNEGHETFLEKLNTRIRSHDRDIERMCNHHYQGFIDSITELLKVRSEAVKLQSLVTESNAALQESSKELVKKSEELLQCRRIQKNITSATESLTLCLPVLEMYIKLKEQMDQKRYYPALKTLEQLEHTYLPRVSRYRFSKIMADAIPRLRESIKDASMSDLKDFLESIRKHSERIGEHAMSHALKQKDLDRVLVRKYLMKKSGNKKVQEEKKDTEEETNPFGSEDGEEDDDDDDEDEDEERSAQDMIDFSPVYRCMHIYSVLGAREQFENYYRKQRRKQARLALQPQSNMHETLQGYKSYFHQIIGFFVVEDTVMNTTQGLVSRQFMDELWDMALSKIIAVLRTHSAYCTDATLMLEIKNLIVLFSDTLAGYGFPVSQLYDLLMEIRDQYNEILMKRWLQIFREILESDTCAPLYVTDKEEYSEIIRSFPYQDEALEKEDFPKRFPFSGSVPQVYKQIKEFAYACIKFSEDLNLSHTEIDDMVRKSTNLLLTRTLSGCLTSHIKKQTLGMAELVQISINTTHLETACVYLEDFISNMTGAVGDSVHTARLQGTNTFKDTRQEAESQIYTKLNTKIDEFLDLACYNWTLQEPRGHASGYLMDLIAFLQSTFAVFTNLPGKVAQTACMSACKHLASSLMTFLLDNEVRQVSMGALQQFNLDVIQCEQFVDSEPVPGFKDGALQMTFVELRQLLDLFMAWDWSLYLSDYGQERNKYVRVHPSTAITILEKMREADKKKNLFSLKKNERDRRKLLDAVLKQLRQLVNGGSNRIQE</sequence>
<accession>A0A8J9ZMI3</accession>
<feature type="domain" description="Exocyst complex subunit EXOC6/Sec15 C-terminal" evidence="7">
    <location>
        <begin position="500"/>
        <end position="849"/>
    </location>
</feature>
<dbReference type="Pfam" id="PF20651">
    <property type="entry name" value="EXOC6_Sec15_N"/>
    <property type="match status" value="1"/>
</dbReference>
<feature type="compositionally biased region" description="Acidic residues" evidence="6">
    <location>
        <begin position="346"/>
        <end position="362"/>
    </location>
</feature>
<dbReference type="InterPro" id="IPR046361">
    <property type="entry name" value="EXOC6/Sec15_C"/>
</dbReference>
<keyword evidence="2 5" id="KW-0813">Transport</keyword>
<dbReference type="InterPro" id="IPR048359">
    <property type="entry name" value="EXOC6_Sec15_N"/>
</dbReference>
<dbReference type="Proteomes" id="UP000838412">
    <property type="component" value="Chromosome 3"/>
</dbReference>
<dbReference type="GO" id="GO:0090522">
    <property type="term" value="P:vesicle tethering involved in exocytosis"/>
    <property type="evidence" value="ECO:0007669"/>
    <property type="project" value="UniProtKB-UniRule"/>
</dbReference>
<dbReference type="FunFam" id="1.20.58.670:FF:000001">
    <property type="entry name" value="Exocyst complex component"/>
    <property type="match status" value="1"/>
</dbReference>
<dbReference type="PANTHER" id="PTHR12702:SF0">
    <property type="entry name" value="EXOCYST COMPLEX COMPONENT 6"/>
    <property type="match status" value="1"/>
</dbReference>
<dbReference type="PIRSF" id="PIRSF025007">
    <property type="entry name" value="Sec15"/>
    <property type="match status" value="1"/>
</dbReference>
<dbReference type="GO" id="GO:0006893">
    <property type="term" value="P:Golgi to plasma membrane transport"/>
    <property type="evidence" value="ECO:0007669"/>
    <property type="project" value="TreeGrafter"/>
</dbReference>
<evidence type="ECO:0000256" key="2">
    <source>
        <dbReference type="ARBA" id="ARBA00022448"/>
    </source>
</evidence>
<feature type="domain" description="Exocyst complex component EXOC6/Sec15 N-terminal" evidence="8">
    <location>
        <begin position="133"/>
        <end position="302"/>
    </location>
</feature>
<protein>
    <recommendedName>
        <fullName evidence="5">Exocyst complex component</fullName>
    </recommendedName>
</protein>
<evidence type="ECO:0000256" key="3">
    <source>
        <dbReference type="ARBA" id="ARBA00022483"/>
    </source>
</evidence>
<dbReference type="InterPro" id="IPR007225">
    <property type="entry name" value="EXOC6/Sec15"/>
</dbReference>
<dbReference type="EMBL" id="OV696688">
    <property type="protein sequence ID" value="CAH1258219.1"/>
    <property type="molecule type" value="Genomic_DNA"/>
</dbReference>